<dbReference type="InParanoid" id="G3NRK4"/>
<reference evidence="1" key="1">
    <citation type="submission" date="2006-01" db="EMBL/GenBank/DDBJ databases">
        <authorList>
            <person name="Lindblad-Toh K."/>
            <person name="Mauceli E."/>
            <person name="Grabherr M."/>
            <person name="Chang J.L."/>
            <person name="Lander E.S."/>
        </authorList>
    </citation>
    <scope>NUCLEOTIDE SEQUENCE [LARGE SCALE GENOMIC DNA]</scope>
</reference>
<proteinExistence type="predicted"/>
<dbReference type="eggNOG" id="ENOG502SWY2">
    <property type="taxonomic scope" value="Eukaryota"/>
</dbReference>
<name>G3NRK4_GASAC</name>
<dbReference type="Ensembl" id="ENSGACT00000007990.1">
    <property type="protein sequence ID" value="ENSGACP00000007971.1"/>
    <property type="gene ID" value="ENSGACG00000006032.1"/>
</dbReference>
<sequence>MQVPVVERPERCTVAGPRRGQSGVMHRVMIVPVRLRGSLLPAGQSAVQADGRTVRGLVVRAAVLRGRPTRRVHALVAGTVGLAPHVKRTAAGLVVRAGDAGAPVGVRVDGKGRAGHV</sequence>
<evidence type="ECO:0000313" key="1">
    <source>
        <dbReference type="Ensembl" id="ENSGACP00000007971.1"/>
    </source>
</evidence>
<dbReference type="AlphaFoldDB" id="G3NRK4"/>
<protein>
    <submittedName>
        <fullName evidence="1">Uncharacterized protein</fullName>
    </submittedName>
</protein>
<accession>G3NRK4</accession>
<dbReference type="Bgee" id="ENSGACG00000006032">
    <property type="expression patterns" value="Expressed in telencephalon and 2 other cell types or tissues"/>
</dbReference>
<reference evidence="1" key="2">
    <citation type="submission" date="2024-04" db="UniProtKB">
        <authorList>
            <consortium name="Ensembl"/>
        </authorList>
    </citation>
    <scope>IDENTIFICATION</scope>
</reference>
<organism evidence="1">
    <name type="scientific">Gasterosteus aculeatus</name>
    <name type="common">Three-spined stickleback</name>
    <dbReference type="NCBI Taxonomy" id="69293"/>
    <lineage>
        <taxon>Eukaryota</taxon>
        <taxon>Metazoa</taxon>
        <taxon>Chordata</taxon>
        <taxon>Craniata</taxon>
        <taxon>Vertebrata</taxon>
        <taxon>Euteleostomi</taxon>
        <taxon>Actinopterygii</taxon>
        <taxon>Neopterygii</taxon>
        <taxon>Teleostei</taxon>
        <taxon>Neoteleostei</taxon>
        <taxon>Acanthomorphata</taxon>
        <taxon>Eupercaria</taxon>
        <taxon>Perciformes</taxon>
        <taxon>Cottioidei</taxon>
        <taxon>Gasterosteales</taxon>
        <taxon>Gasterosteidae</taxon>
        <taxon>Gasterosteus</taxon>
    </lineage>
</organism>